<dbReference type="CDD" id="cd07067">
    <property type="entry name" value="HP_PGM_like"/>
    <property type="match status" value="1"/>
</dbReference>
<sequence length="293" mass="33058">MEYRHQQHGEEHRGEQPVLIPATEIRKQTIKNSTVKQRILVNQHTGEIFLNAPALRLQVPMLVVRHGQTNGNVRRMFQGQIDGPDNQLNHVGKAQAKKAAKDIYAKLTELFGSHLQDFAASGRLILLSSPLSRAQETANAFVQEFERQTGVSLLYSLEKDLAEMYFGAIEGQSASEIRDPELQRLTERFRIKQDAIVDWNGSGESFLDVVARANRLLERLNEQYGGQDVFIISFAHGTLINALRVAVGDKELIEENGFIAFRKHHVDNAQPYWLGHSQQLAEQLGDRKLSKSA</sequence>
<dbReference type="InterPro" id="IPR001345">
    <property type="entry name" value="PG/BPGM_mutase_AS"/>
</dbReference>
<dbReference type="EMBL" id="PDSK01000105">
    <property type="protein sequence ID" value="PIE32961.1"/>
    <property type="molecule type" value="Genomic_DNA"/>
</dbReference>
<dbReference type="PANTHER" id="PTHR48100:SF1">
    <property type="entry name" value="HISTIDINE PHOSPHATASE FAMILY PROTEIN-RELATED"/>
    <property type="match status" value="1"/>
</dbReference>
<dbReference type="Proteomes" id="UP000230821">
    <property type="component" value="Unassembled WGS sequence"/>
</dbReference>
<dbReference type="PANTHER" id="PTHR48100">
    <property type="entry name" value="BROAD-SPECIFICITY PHOSPHATASE YOR283W-RELATED"/>
    <property type="match status" value="1"/>
</dbReference>
<dbReference type="GO" id="GO:0016791">
    <property type="term" value="F:phosphatase activity"/>
    <property type="evidence" value="ECO:0007669"/>
    <property type="project" value="TreeGrafter"/>
</dbReference>
<keyword evidence="1" id="KW-0324">Glycolysis</keyword>
<organism evidence="3 4">
    <name type="scientific">candidate division KSB3 bacterium</name>
    <dbReference type="NCBI Taxonomy" id="2044937"/>
    <lineage>
        <taxon>Bacteria</taxon>
        <taxon>candidate division KSB3</taxon>
    </lineage>
</organism>
<evidence type="ECO:0000313" key="4">
    <source>
        <dbReference type="Proteomes" id="UP000230821"/>
    </source>
</evidence>
<dbReference type="PROSITE" id="PS00175">
    <property type="entry name" value="PG_MUTASE"/>
    <property type="match status" value="1"/>
</dbReference>
<dbReference type="Pfam" id="PF00300">
    <property type="entry name" value="His_Phos_1"/>
    <property type="match status" value="1"/>
</dbReference>
<dbReference type="InterPro" id="IPR029033">
    <property type="entry name" value="His_PPase_superfam"/>
</dbReference>
<protein>
    <recommendedName>
        <fullName evidence="5">Histidine phosphatase family protein</fullName>
    </recommendedName>
</protein>
<dbReference type="InterPro" id="IPR013078">
    <property type="entry name" value="His_Pase_superF_clade-1"/>
</dbReference>
<dbReference type="Gene3D" id="3.40.50.1240">
    <property type="entry name" value="Phosphoglycerate mutase-like"/>
    <property type="match status" value="1"/>
</dbReference>
<comment type="caution">
    <text evidence="3">The sequence shown here is derived from an EMBL/GenBank/DDBJ whole genome shotgun (WGS) entry which is preliminary data.</text>
</comment>
<dbReference type="SMART" id="SM00855">
    <property type="entry name" value="PGAM"/>
    <property type="match status" value="1"/>
</dbReference>
<dbReference type="AlphaFoldDB" id="A0A2G6KBB9"/>
<reference evidence="3 4" key="1">
    <citation type="submission" date="2017-10" db="EMBL/GenBank/DDBJ databases">
        <title>Novel microbial diversity and functional potential in the marine mammal oral microbiome.</title>
        <authorList>
            <person name="Dudek N.K."/>
            <person name="Sun C.L."/>
            <person name="Burstein D."/>
            <person name="Kantor R.S."/>
            <person name="Aliaga Goltsman D.S."/>
            <person name="Bik E.M."/>
            <person name="Thomas B.C."/>
            <person name="Banfield J.F."/>
            <person name="Relman D.A."/>
        </authorList>
    </citation>
    <scope>NUCLEOTIDE SEQUENCE [LARGE SCALE GENOMIC DNA]</scope>
    <source>
        <strain evidence="3">DOLJORAL78_47_16</strain>
    </source>
</reference>
<evidence type="ECO:0000256" key="2">
    <source>
        <dbReference type="ARBA" id="ARBA00023235"/>
    </source>
</evidence>
<evidence type="ECO:0008006" key="5">
    <source>
        <dbReference type="Google" id="ProtNLM"/>
    </source>
</evidence>
<evidence type="ECO:0000313" key="3">
    <source>
        <dbReference type="EMBL" id="PIE32961.1"/>
    </source>
</evidence>
<dbReference type="InterPro" id="IPR050275">
    <property type="entry name" value="PGM_Phosphatase"/>
</dbReference>
<keyword evidence="2" id="KW-0413">Isomerase</keyword>
<dbReference type="SUPFAM" id="SSF53254">
    <property type="entry name" value="Phosphoglycerate mutase-like"/>
    <property type="match status" value="1"/>
</dbReference>
<accession>A0A2G6KBB9</accession>
<proteinExistence type="predicted"/>
<dbReference type="GO" id="GO:0005737">
    <property type="term" value="C:cytoplasm"/>
    <property type="evidence" value="ECO:0007669"/>
    <property type="project" value="TreeGrafter"/>
</dbReference>
<name>A0A2G6KBB9_9BACT</name>
<gene>
    <name evidence="3" type="ORF">CSA56_13600</name>
</gene>
<evidence type="ECO:0000256" key="1">
    <source>
        <dbReference type="ARBA" id="ARBA00023152"/>
    </source>
</evidence>